<dbReference type="EMBL" id="CM042882">
    <property type="protein sequence ID" value="KAI4382024.1"/>
    <property type="molecule type" value="Genomic_DNA"/>
</dbReference>
<sequence length="556" mass="62916">MKQSLRVLILHEGNKAAALLDAVSNVPRDMLGSIGKMFVLVRGGKGGSKIFLVFLHVSLAMALAGLACEAVARLKGWDDPSDDGWVRSAYSSWSEMRGLYVAPVVRAIRSFYVALFLIQSADRLLQCLACLWIKHKKLKPRIIANAFHSERHGDLGDDYPMVLVQIPMCNEREVYEHSISAVCKLDWPKDRFLVQVLDDSDEESIKRLINREVMKWKENGVNITYRHRVVRSGYKAGNLKSAMSCDYVKNYEFVAMFDADFRPSPDFLKQTVPHFKDNPELGLVQARWTFVNKNGNLLTRIQSINMCFHFEVEQQVNGAMLNFFGFNGTAGIWRIAALEDSGGWLERTTVEDMDVAVRAHLKRWKFIFLNDVKVLCELPESYEAYRKQQHRWHSGPIHLFRLCLPDIMASQESKLALLFSLLQRRKVLHYSLKRTTTLFAVISGLLSLGNSHEWIVTKKKGRRAGDGHVQTKEEGGRDSPQGIERALVPGEPGTTRRKKQQKRKIRYGEEFAAGLLLLAAATRSLLSGWVVHWGVLSLQGMAFLVVGLGMIGEDNA</sequence>
<organism evidence="1 2">
    <name type="scientific">Melastoma candidum</name>
    <dbReference type="NCBI Taxonomy" id="119954"/>
    <lineage>
        <taxon>Eukaryota</taxon>
        <taxon>Viridiplantae</taxon>
        <taxon>Streptophyta</taxon>
        <taxon>Embryophyta</taxon>
        <taxon>Tracheophyta</taxon>
        <taxon>Spermatophyta</taxon>
        <taxon>Magnoliopsida</taxon>
        <taxon>eudicotyledons</taxon>
        <taxon>Gunneridae</taxon>
        <taxon>Pentapetalae</taxon>
        <taxon>rosids</taxon>
        <taxon>malvids</taxon>
        <taxon>Myrtales</taxon>
        <taxon>Melastomataceae</taxon>
        <taxon>Melastomatoideae</taxon>
        <taxon>Melastomateae</taxon>
        <taxon>Melastoma</taxon>
    </lineage>
</organism>
<gene>
    <name evidence="1" type="ORF">MLD38_008036</name>
</gene>
<protein>
    <submittedName>
        <fullName evidence="1">Uncharacterized protein</fullName>
    </submittedName>
</protein>
<keyword evidence="2" id="KW-1185">Reference proteome</keyword>
<name>A0ACB9RWR4_9MYRT</name>
<comment type="caution">
    <text evidence="1">The sequence shown here is derived from an EMBL/GenBank/DDBJ whole genome shotgun (WGS) entry which is preliminary data.</text>
</comment>
<evidence type="ECO:0000313" key="1">
    <source>
        <dbReference type="EMBL" id="KAI4382024.1"/>
    </source>
</evidence>
<proteinExistence type="predicted"/>
<accession>A0ACB9RWR4</accession>
<reference evidence="2" key="1">
    <citation type="journal article" date="2023" name="Front. Plant Sci.">
        <title>Chromosomal-level genome assembly of Melastoma candidum provides insights into trichome evolution.</title>
        <authorList>
            <person name="Zhong Y."/>
            <person name="Wu W."/>
            <person name="Sun C."/>
            <person name="Zou P."/>
            <person name="Liu Y."/>
            <person name="Dai S."/>
            <person name="Zhou R."/>
        </authorList>
    </citation>
    <scope>NUCLEOTIDE SEQUENCE [LARGE SCALE GENOMIC DNA]</scope>
</reference>
<evidence type="ECO:0000313" key="2">
    <source>
        <dbReference type="Proteomes" id="UP001057402"/>
    </source>
</evidence>
<dbReference type="Proteomes" id="UP001057402">
    <property type="component" value="Chromosome 3"/>
</dbReference>